<dbReference type="AlphaFoldDB" id="W9XX82"/>
<gene>
    <name evidence="2" type="ORF">A1O3_05862</name>
</gene>
<comment type="caution">
    <text evidence="2">The sequence shown here is derived from an EMBL/GenBank/DDBJ whole genome shotgun (WGS) entry which is preliminary data.</text>
</comment>
<reference evidence="2 3" key="1">
    <citation type="submission" date="2013-03" db="EMBL/GenBank/DDBJ databases">
        <title>The Genome Sequence of Capronia epimyces CBS 606.96.</title>
        <authorList>
            <consortium name="The Broad Institute Genomics Platform"/>
            <person name="Cuomo C."/>
            <person name="de Hoog S."/>
            <person name="Gorbushina A."/>
            <person name="Walker B."/>
            <person name="Young S.K."/>
            <person name="Zeng Q."/>
            <person name="Gargeya S."/>
            <person name="Fitzgerald M."/>
            <person name="Haas B."/>
            <person name="Abouelleil A."/>
            <person name="Allen A.W."/>
            <person name="Alvarado L."/>
            <person name="Arachchi H.M."/>
            <person name="Berlin A.M."/>
            <person name="Chapman S.B."/>
            <person name="Gainer-Dewar J."/>
            <person name="Goldberg J."/>
            <person name="Griggs A."/>
            <person name="Gujja S."/>
            <person name="Hansen M."/>
            <person name="Howarth C."/>
            <person name="Imamovic A."/>
            <person name="Ireland A."/>
            <person name="Larimer J."/>
            <person name="McCowan C."/>
            <person name="Murphy C."/>
            <person name="Pearson M."/>
            <person name="Poon T.W."/>
            <person name="Priest M."/>
            <person name="Roberts A."/>
            <person name="Saif S."/>
            <person name="Shea T."/>
            <person name="Sisk P."/>
            <person name="Sykes S."/>
            <person name="Wortman J."/>
            <person name="Nusbaum C."/>
            <person name="Birren B."/>
        </authorList>
    </citation>
    <scope>NUCLEOTIDE SEQUENCE [LARGE SCALE GENOMIC DNA]</scope>
    <source>
        <strain evidence="2 3">CBS 606.96</strain>
    </source>
</reference>
<dbReference type="eggNOG" id="ENOG502S71Q">
    <property type="taxonomic scope" value="Eukaryota"/>
</dbReference>
<sequence length="136" mass="15614">MATGRSVAAQHWARIIKRWPVDRVRPEHISFQKVMQSRLQKASSPTAATANVKANEGQVSPATPQFDEAKEMRQINALYSLLEDRYFKAYPMPANLRNPQSMPTHYDDVIKEMDEAPTRTWIQSLIQRVKGSLRFS</sequence>
<accession>W9XX82</accession>
<dbReference type="EMBL" id="AMGY01000004">
    <property type="protein sequence ID" value="EXJ85187.1"/>
    <property type="molecule type" value="Genomic_DNA"/>
</dbReference>
<dbReference type="InterPro" id="IPR037653">
    <property type="entry name" value="Cbp6"/>
</dbReference>
<dbReference type="GO" id="GO:0034551">
    <property type="term" value="P:mitochondrial respiratory chain complex III assembly"/>
    <property type="evidence" value="ECO:0007669"/>
    <property type="project" value="TreeGrafter"/>
</dbReference>
<dbReference type="Proteomes" id="UP000019478">
    <property type="component" value="Unassembled WGS sequence"/>
</dbReference>
<dbReference type="RefSeq" id="XP_007734172.1">
    <property type="nucleotide sequence ID" value="XM_007735982.1"/>
</dbReference>
<dbReference type="OrthoDB" id="2107880at2759"/>
<proteinExistence type="predicted"/>
<keyword evidence="3" id="KW-1185">Reference proteome</keyword>
<name>W9XX82_9EURO</name>
<dbReference type="GO" id="GO:0061671">
    <property type="term" value="C:Cbp3p-Cbp6 complex"/>
    <property type="evidence" value="ECO:0007669"/>
    <property type="project" value="InterPro"/>
</dbReference>
<feature type="region of interest" description="Disordered" evidence="1">
    <location>
        <begin position="40"/>
        <end position="65"/>
    </location>
</feature>
<dbReference type="PANTHER" id="PTHR28250">
    <property type="entry name" value="CYTOCHROME B PRE-MRNA-PROCESSING PROTEIN 6"/>
    <property type="match status" value="1"/>
</dbReference>
<dbReference type="PANTHER" id="PTHR28250:SF1">
    <property type="entry name" value="CYTOCHROME B PRE-MRNA-PROCESSING PROTEIN 6"/>
    <property type="match status" value="1"/>
</dbReference>
<evidence type="ECO:0000313" key="2">
    <source>
        <dbReference type="EMBL" id="EXJ85187.1"/>
    </source>
</evidence>
<protein>
    <submittedName>
        <fullName evidence="2">Uncharacterized protein</fullName>
    </submittedName>
</protein>
<dbReference type="HOGENOM" id="CLU_138679_1_0_1"/>
<feature type="compositionally biased region" description="Polar residues" evidence="1">
    <location>
        <begin position="40"/>
        <end position="49"/>
    </location>
</feature>
<dbReference type="GeneID" id="19169972"/>
<dbReference type="GO" id="GO:0043022">
    <property type="term" value="F:ribosome binding"/>
    <property type="evidence" value="ECO:0007669"/>
    <property type="project" value="InterPro"/>
</dbReference>
<organism evidence="2 3">
    <name type="scientific">Capronia epimyces CBS 606.96</name>
    <dbReference type="NCBI Taxonomy" id="1182542"/>
    <lineage>
        <taxon>Eukaryota</taxon>
        <taxon>Fungi</taxon>
        <taxon>Dikarya</taxon>
        <taxon>Ascomycota</taxon>
        <taxon>Pezizomycotina</taxon>
        <taxon>Eurotiomycetes</taxon>
        <taxon>Chaetothyriomycetidae</taxon>
        <taxon>Chaetothyriales</taxon>
        <taxon>Herpotrichiellaceae</taxon>
        <taxon>Capronia</taxon>
    </lineage>
</organism>
<evidence type="ECO:0000256" key="1">
    <source>
        <dbReference type="SAM" id="MobiDB-lite"/>
    </source>
</evidence>
<evidence type="ECO:0000313" key="3">
    <source>
        <dbReference type="Proteomes" id="UP000019478"/>
    </source>
</evidence>
<dbReference type="Pfam" id="PF20180">
    <property type="entry name" value="UQCC2_CBP6"/>
    <property type="match status" value="1"/>
</dbReference>